<evidence type="ECO:0000313" key="2">
    <source>
        <dbReference type="Proteomes" id="UP000515129"/>
    </source>
</evidence>
<evidence type="ECO:0000256" key="1">
    <source>
        <dbReference type="SAM" id="Phobius"/>
    </source>
</evidence>
<proteinExistence type="predicted"/>
<dbReference type="AlphaFoldDB" id="A0A6P6NSV9"/>
<dbReference type="OrthoDB" id="8913845at2759"/>
<feature type="transmembrane region" description="Helical" evidence="1">
    <location>
        <begin position="177"/>
        <end position="196"/>
    </location>
</feature>
<name>A0A6P6NSV9_CARAU</name>
<gene>
    <name evidence="3" type="primary">LOC113088269</name>
</gene>
<protein>
    <submittedName>
        <fullName evidence="3">Uncharacterized protein LOC113088269 isoform X1</fullName>
    </submittedName>
</protein>
<reference evidence="3" key="1">
    <citation type="submission" date="2025-08" db="UniProtKB">
        <authorList>
            <consortium name="RefSeq"/>
        </authorList>
    </citation>
    <scope>IDENTIFICATION</scope>
    <source>
        <strain evidence="3">Wakin</strain>
        <tissue evidence="3">Muscle</tissue>
    </source>
</reference>
<sequence>MYSDAEDRKRKNHRIRTMNVVNVVELFIVVWSFSAACQGSDDDVSVSCDYVTGSVGKEVTLSCSVSLKITGCCITKYKFLYPEIFNDSSICQDVSKNSCEQRNSFTCHYTPTTVMTEQFRFFVQTTCGAGQSKFSVNIKEPIVRERVTEALGKKEEPVWGISERDEQKKPEGRGFKIAVIAAVISCFIIVIMPIIYRLTQKYTNQNRTQSVRYEEDEDNRPEKGK</sequence>
<dbReference type="GeneID" id="113088269"/>
<keyword evidence="1" id="KW-0812">Transmembrane</keyword>
<accession>A0A6P6NSV9</accession>
<dbReference type="KEGG" id="caua:113088269"/>
<evidence type="ECO:0000313" key="3">
    <source>
        <dbReference type="RefSeq" id="XP_026111509.1"/>
    </source>
</evidence>
<dbReference type="RefSeq" id="XP_026111509.1">
    <property type="nucleotide sequence ID" value="XM_026255724.1"/>
</dbReference>
<organism evidence="2 3">
    <name type="scientific">Carassius auratus</name>
    <name type="common">Goldfish</name>
    <dbReference type="NCBI Taxonomy" id="7957"/>
    <lineage>
        <taxon>Eukaryota</taxon>
        <taxon>Metazoa</taxon>
        <taxon>Chordata</taxon>
        <taxon>Craniata</taxon>
        <taxon>Vertebrata</taxon>
        <taxon>Euteleostomi</taxon>
        <taxon>Actinopterygii</taxon>
        <taxon>Neopterygii</taxon>
        <taxon>Teleostei</taxon>
        <taxon>Ostariophysi</taxon>
        <taxon>Cypriniformes</taxon>
        <taxon>Cyprinidae</taxon>
        <taxon>Cyprininae</taxon>
        <taxon>Carassius</taxon>
    </lineage>
</organism>
<keyword evidence="2" id="KW-1185">Reference proteome</keyword>
<keyword evidence="1" id="KW-0472">Membrane</keyword>
<keyword evidence="1" id="KW-1133">Transmembrane helix</keyword>
<dbReference type="Proteomes" id="UP000515129">
    <property type="component" value="Unplaced"/>
</dbReference>